<dbReference type="PANTHER" id="PTHR19282">
    <property type="entry name" value="TETRASPANIN"/>
    <property type="match status" value="1"/>
</dbReference>
<dbReference type="InterPro" id="IPR018499">
    <property type="entry name" value="Tetraspanin/Peripherin"/>
</dbReference>
<proteinExistence type="inferred from homology"/>
<feature type="transmembrane region" description="Helical" evidence="7">
    <location>
        <begin position="87"/>
        <end position="111"/>
    </location>
</feature>
<evidence type="ECO:0000256" key="5">
    <source>
        <dbReference type="ARBA" id="ARBA00023136"/>
    </source>
</evidence>
<dbReference type="GO" id="GO:0005886">
    <property type="term" value="C:plasma membrane"/>
    <property type="evidence" value="ECO:0007669"/>
    <property type="project" value="TreeGrafter"/>
</dbReference>
<accession>A0AAR5P7V4</accession>
<evidence type="ECO:0000256" key="7">
    <source>
        <dbReference type="RuleBase" id="RU361218"/>
    </source>
</evidence>
<dbReference type="SUPFAM" id="SSF48652">
    <property type="entry name" value="Tetraspanin"/>
    <property type="match status" value="1"/>
</dbReference>
<protein>
    <recommendedName>
        <fullName evidence="7">Tetraspanin</fullName>
    </recommendedName>
</protein>
<evidence type="ECO:0000313" key="9">
    <source>
        <dbReference type="Proteomes" id="UP000019118"/>
    </source>
</evidence>
<evidence type="ECO:0000256" key="1">
    <source>
        <dbReference type="ARBA" id="ARBA00004141"/>
    </source>
</evidence>
<evidence type="ECO:0000256" key="4">
    <source>
        <dbReference type="ARBA" id="ARBA00022989"/>
    </source>
</evidence>
<keyword evidence="6" id="KW-1015">Disulfide bond</keyword>
<feature type="transmembrane region" description="Helical" evidence="7">
    <location>
        <begin position="20"/>
        <end position="40"/>
    </location>
</feature>
<evidence type="ECO:0000256" key="2">
    <source>
        <dbReference type="ARBA" id="ARBA00006840"/>
    </source>
</evidence>
<keyword evidence="9" id="KW-1185">Reference proteome</keyword>
<comment type="subcellular location">
    <subcellularLocation>
        <location evidence="1 7">Membrane</location>
        <topology evidence="1 7">Multi-pass membrane protein</topology>
    </subcellularLocation>
</comment>
<feature type="disulfide bond" evidence="6">
    <location>
        <begin position="149"/>
        <end position="183"/>
    </location>
</feature>
<reference evidence="8" key="2">
    <citation type="submission" date="2024-08" db="UniProtKB">
        <authorList>
            <consortium name="EnsemblMetazoa"/>
        </authorList>
    </citation>
    <scope>IDENTIFICATION</scope>
</reference>
<evidence type="ECO:0000256" key="6">
    <source>
        <dbReference type="PIRSR" id="PIRSR002419-1"/>
    </source>
</evidence>
<comment type="similarity">
    <text evidence="2 7">Belongs to the tetraspanin (TM4SF) family.</text>
</comment>
<dbReference type="Proteomes" id="UP000019118">
    <property type="component" value="Unassembled WGS sequence"/>
</dbReference>
<evidence type="ECO:0000256" key="3">
    <source>
        <dbReference type="ARBA" id="ARBA00022692"/>
    </source>
</evidence>
<sequence>MGKHLQIVAGLPRIKTLLMVFNFIFWISGIIILAIGIWMDASLHQYILRDPEFKNNASNLLIWTGSLILVISSLGCCSTVKRQPVLLYVYAAVLAIVFVLELGACISIFAYRSKFIGSVDEGLTRGAMYYYNDPQVSSEWDLIQERVKCCGNFTASDWQYPAEGVRIPSSCCIQTGSTTEEKCHEMYTQGCYLKVIEFLKEIIEVAAIGKTFFPLVGVILSCCLASVINKTKYEPMAKGFNPLE</sequence>
<organism evidence="8 9">
    <name type="scientific">Dendroctonus ponderosae</name>
    <name type="common">Mountain pine beetle</name>
    <dbReference type="NCBI Taxonomy" id="77166"/>
    <lineage>
        <taxon>Eukaryota</taxon>
        <taxon>Metazoa</taxon>
        <taxon>Ecdysozoa</taxon>
        <taxon>Arthropoda</taxon>
        <taxon>Hexapoda</taxon>
        <taxon>Insecta</taxon>
        <taxon>Pterygota</taxon>
        <taxon>Neoptera</taxon>
        <taxon>Endopterygota</taxon>
        <taxon>Coleoptera</taxon>
        <taxon>Polyphaga</taxon>
        <taxon>Cucujiformia</taxon>
        <taxon>Curculionidae</taxon>
        <taxon>Scolytinae</taxon>
        <taxon>Dendroctonus</taxon>
    </lineage>
</organism>
<name>A0AAR5P7V4_DENPD</name>
<dbReference type="PRINTS" id="PR00259">
    <property type="entry name" value="TMFOUR"/>
</dbReference>
<feature type="disulfide bond" evidence="6">
    <location>
        <begin position="150"/>
        <end position="172"/>
    </location>
</feature>
<dbReference type="CDD" id="cd03127">
    <property type="entry name" value="tetraspanin_LEL"/>
    <property type="match status" value="1"/>
</dbReference>
<evidence type="ECO:0000313" key="8">
    <source>
        <dbReference type="EnsemblMetazoa" id="XP_019757164.1"/>
    </source>
</evidence>
<keyword evidence="5 7" id="KW-0472">Membrane</keyword>
<dbReference type="AlphaFoldDB" id="A0AAR5P7V4"/>
<dbReference type="PIRSF" id="PIRSF002419">
    <property type="entry name" value="Tetraspanin"/>
    <property type="match status" value="1"/>
</dbReference>
<feature type="transmembrane region" description="Helical" evidence="7">
    <location>
        <begin position="207"/>
        <end position="228"/>
    </location>
</feature>
<dbReference type="Gene3D" id="1.10.1450.10">
    <property type="entry name" value="Tetraspanin"/>
    <property type="match status" value="1"/>
</dbReference>
<feature type="transmembrane region" description="Helical" evidence="7">
    <location>
        <begin position="60"/>
        <end position="80"/>
    </location>
</feature>
<keyword evidence="3 7" id="KW-0812">Transmembrane</keyword>
<dbReference type="InterPro" id="IPR000301">
    <property type="entry name" value="Tetraspanin_animals"/>
</dbReference>
<dbReference type="Pfam" id="PF00335">
    <property type="entry name" value="Tetraspanin"/>
    <property type="match status" value="1"/>
</dbReference>
<dbReference type="InterPro" id="IPR008952">
    <property type="entry name" value="Tetraspanin_EC2_sf"/>
</dbReference>
<dbReference type="EnsemblMetazoa" id="XM_019901605.1">
    <property type="protein sequence ID" value="XP_019757164.1"/>
    <property type="gene ID" value="LOC109535671"/>
</dbReference>
<reference evidence="9" key="1">
    <citation type="journal article" date="2013" name="Genome Biol.">
        <title>Draft genome of the mountain pine beetle, Dendroctonus ponderosae Hopkins, a major forest pest.</title>
        <authorList>
            <person name="Keeling C.I."/>
            <person name="Yuen M.M."/>
            <person name="Liao N.Y."/>
            <person name="Docking T.R."/>
            <person name="Chan S.K."/>
            <person name="Taylor G.A."/>
            <person name="Palmquist D.L."/>
            <person name="Jackman S.D."/>
            <person name="Nguyen A."/>
            <person name="Li M."/>
            <person name="Henderson H."/>
            <person name="Janes J.K."/>
            <person name="Zhao Y."/>
            <person name="Pandoh P."/>
            <person name="Moore R."/>
            <person name="Sperling F.A."/>
            <person name="Huber D.P."/>
            <person name="Birol I."/>
            <person name="Jones S.J."/>
            <person name="Bohlmann J."/>
        </authorList>
    </citation>
    <scope>NUCLEOTIDE SEQUENCE</scope>
</reference>
<dbReference type="PANTHER" id="PTHR19282:SF252">
    <property type="entry name" value="TETRASPANIN"/>
    <property type="match status" value="1"/>
</dbReference>
<keyword evidence="4 7" id="KW-1133">Transmembrane helix</keyword>